<dbReference type="GO" id="GO:0006508">
    <property type="term" value="P:proteolysis"/>
    <property type="evidence" value="ECO:0007669"/>
    <property type="project" value="TreeGrafter"/>
</dbReference>
<dbReference type="FunFam" id="2.40.20.10:FF:000011">
    <property type="entry name" value="Plasminogen"/>
    <property type="match status" value="1"/>
</dbReference>
<protein>
    <recommendedName>
        <fullName evidence="4">Kringle domain-containing protein</fullName>
    </recommendedName>
</protein>
<feature type="domain" description="Kringle" evidence="4">
    <location>
        <begin position="16"/>
        <end position="94"/>
    </location>
</feature>
<dbReference type="InterPro" id="IPR000001">
    <property type="entry name" value="Kringle"/>
</dbReference>
<sequence>LVFSATEPPAIIPEVNCVTCQGVAYQGTIAVTKTGKTCQSWSAQMPHTHNQTPENNHCKGLDNNYCRNPDNEKIPWCYTTDPDTRWEYCNVMQCSDTPASGIILANLSLLCVSYKKCPQSFLLSLSLAADDPVIPQMRTSAMRGTVPVIGA</sequence>
<keyword evidence="1 3" id="KW-0420">Kringle</keyword>
<accession>A0A3Q0QY37</accession>
<dbReference type="PRINTS" id="PR00018">
    <property type="entry name" value="KRINGLE"/>
</dbReference>
<dbReference type="Pfam" id="PF00051">
    <property type="entry name" value="Kringle"/>
    <property type="match status" value="1"/>
</dbReference>
<dbReference type="PROSITE" id="PS00021">
    <property type="entry name" value="KRINGLE_1"/>
    <property type="match status" value="1"/>
</dbReference>
<dbReference type="SMART" id="SM00130">
    <property type="entry name" value="KR"/>
    <property type="match status" value="1"/>
</dbReference>
<dbReference type="PANTHER" id="PTHR24261">
    <property type="entry name" value="PLASMINOGEN-RELATED"/>
    <property type="match status" value="1"/>
</dbReference>
<dbReference type="CDD" id="cd00108">
    <property type="entry name" value="KR"/>
    <property type="match status" value="1"/>
</dbReference>
<dbReference type="InterPro" id="IPR038178">
    <property type="entry name" value="Kringle_sf"/>
</dbReference>
<feature type="disulfide bond" evidence="3">
    <location>
        <begin position="38"/>
        <end position="77"/>
    </location>
</feature>
<dbReference type="AlphaFoldDB" id="A0A3Q0QY37"/>
<dbReference type="SUPFAM" id="SSF57440">
    <property type="entry name" value="Kringle-like"/>
    <property type="match status" value="1"/>
</dbReference>
<dbReference type="InterPro" id="IPR018056">
    <property type="entry name" value="Kringle_CS"/>
</dbReference>
<dbReference type="GeneTree" id="ENSGT00940000155208"/>
<feature type="disulfide bond" evidence="3">
    <location>
        <begin position="66"/>
        <end position="89"/>
    </location>
</feature>
<reference evidence="5" key="1">
    <citation type="submission" date="2025-08" db="UniProtKB">
        <authorList>
            <consortium name="Ensembl"/>
        </authorList>
    </citation>
    <scope>IDENTIFICATION</scope>
</reference>
<dbReference type="PROSITE" id="PS50070">
    <property type="entry name" value="KRINGLE_2"/>
    <property type="match status" value="1"/>
</dbReference>
<dbReference type="STRING" id="61819.ENSACIP00000002903"/>
<evidence type="ECO:0000256" key="1">
    <source>
        <dbReference type="ARBA" id="ARBA00022572"/>
    </source>
</evidence>
<dbReference type="Proteomes" id="UP000261340">
    <property type="component" value="Unplaced"/>
</dbReference>
<keyword evidence="2 3" id="KW-1015">Disulfide bond</keyword>
<organism evidence="5 6">
    <name type="scientific">Amphilophus citrinellus</name>
    <name type="common">Midas cichlid</name>
    <name type="synonym">Cichlasoma citrinellum</name>
    <dbReference type="NCBI Taxonomy" id="61819"/>
    <lineage>
        <taxon>Eukaryota</taxon>
        <taxon>Metazoa</taxon>
        <taxon>Chordata</taxon>
        <taxon>Craniata</taxon>
        <taxon>Vertebrata</taxon>
        <taxon>Euteleostomi</taxon>
        <taxon>Actinopterygii</taxon>
        <taxon>Neopterygii</taxon>
        <taxon>Teleostei</taxon>
        <taxon>Neoteleostei</taxon>
        <taxon>Acanthomorphata</taxon>
        <taxon>Ovalentaria</taxon>
        <taxon>Cichlomorphae</taxon>
        <taxon>Cichliformes</taxon>
        <taxon>Cichlidae</taxon>
        <taxon>New World cichlids</taxon>
        <taxon>Cichlasomatinae</taxon>
        <taxon>Heroini</taxon>
        <taxon>Amphilophus</taxon>
    </lineage>
</organism>
<name>A0A3Q0QY37_AMPCI</name>
<dbReference type="InterPro" id="IPR013806">
    <property type="entry name" value="Kringle-like"/>
</dbReference>
<reference evidence="5" key="2">
    <citation type="submission" date="2025-09" db="UniProtKB">
        <authorList>
            <consortium name="Ensembl"/>
        </authorList>
    </citation>
    <scope>IDENTIFICATION</scope>
</reference>
<dbReference type="GO" id="GO:0005102">
    <property type="term" value="F:signaling receptor binding"/>
    <property type="evidence" value="ECO:0007669"/>
    <property type="project" value="TreeGrafter"/>
</dbReference>
<evidence type="ECO:0000256" key="3">
    <source>
        <dbReference type="PROSITE-ProRule" id="PRU00121"/>
    </source>
</evidence>
<dbReference type="InterPro" id="IPR050759">
    <property type="entry name" value="Serine_protease_kringle"/>
</dbReference>
<feature type="disulfide bond" evidence="3">
    <location>
        <begin position="17"/>
        <end position="94"/>
    </location>
</feature>
<evidence type="ECO:0000259" key="4">
    <source>
        <dbReference type="PROSITE" id="PS50070"/>
    </source>
</evidence>
<dbReference type="Ensembl" id="ENSACIT00000003003.1">
    <property type="protein sequence ID" value="ENSACIP00000002903.1"/>
    <property type="gene ID" value="ENSACIG00000002328.1"/>
</dbReference>
<evidence type="ECO:0000256" key="2">
    <source>
        <dbReference type="ARBA" id="ARBA00023157"/>
    </source>
</evidence>
<dbReference type="GO" id="GO:0004175">
    <property type="term" value="F:endopeptidase activity"/>
    <property type="evidence" value="ECO:0007669"/>
    <property type="project" value="TreeGrafter"/>
</dbReference>
<dbReference type="Gene3D" id="2.40.20.10">
    <property type="entry name" value="Plasminogen Kringle 4"/>
    <property type="match status" value="1"/>
</dbReference>
<dbReference type="PANTHER" id="PTHR24261:SF13">
    <property type="entry name" value="PLASMINOGEN"/>
    <property type="match status" value="1"/>
</dbReference>
<keyword evidence="6" id="KW-1185">Reference proteome</keyword>
<proteinExistence type="predicted"/>
<evidence type="ECO:0000313" key="6">
    <source>
        <dbReference type="Proteomes" id="UP000261340"/>
    </source>
</evidence>
<dbReference type="GO" id="GO:0005615">
    <property type="term" value="C:extracellular space"/>
    <property type="evidence" value="ECO:0007669"/>
    <property type="project" value="TreeGrafter"/>
</dbReference>
<evidence type="ECO:0000313" key="5">
    <source>
        <dbReference type="Ensembl" id="ENSACIP00000002903.1"/>
    </source>
</evidence>